<keyword evidence="2" id="KW-1185">Reference proteome</keyword>
<proteinExistence type="predicted"/>
<dbReference type="Proteomes" id="UP001154282">
    <property type="component" value="Unassembled WGS sequence"/>
</dbReference>
<evidence type="ECO:0000313" key="1">
    <source>
        <dbReference type="EMBL" id="CAI0541194.1"/>
    </source>
</evidence>
<accession>A0AAV0QAB1</accession>
<gene>
    <name evidence="1" type="ORF">LITE_LOCUS42001</name>
</gene>
<evidence type="ECO:0000313" key="2">
    <source>
        <dbReference type="Proteomes" id="UP001154282"/>
    </source>
</evidence>
<dbReference type="EMBL" id="CAMGYJ010000009">
    <property type="protein sequence ID" value="CAI0541194.1"/>
    <property type="molecule type" value="Genomic_DNA"/>
</dbReference>
<name>A0AAV0QAB1_9ROSI</name>
<organism evidence="1 2">
    <name type="scientific">Linum tenue</name>
    <dbReference type="NCBI Taxonomy" id="586396"/>
    <lineage>
        <taxon>Eukaryota</taxon>
        <taxon>Viridiplantae</taxon>
        <taxon>Streptophyta</taxon>
        <taxon>Embryophyta</taxon>
        <taxon>Tracheophyta</taxon>
        <taxon>Spermatophyta</taxon>
        <taxon>Magnoliopsida</taxon>
        <taxon>eudicotyledons</taxon>
        <taxon>Gunneridae</taxon>
        <taxon>Pentapetalae</taxon>
        <taxon>rosids</taxon>
        <taxon>fabids</taxon>
        <taxon>Malpighiales</taxon>
        <taxon>Linaceae</taxon>
        <taxon>Linum</taxon>
    </lineage>
</organism>
<sequence>MLVLVSTTRCNSSGHSFRSRPQLYLLSSAAVMEQDPRSKSKHQRASVSSPCWHHSKLARVSLLQSSLNLWTPSYRRVPGIALLLGHAIFSVFDDLISPLSQSSGPQL</sequence>
<protein>
    <submittedName>
        <fullName evidence="1">Uncharacterized protein</fullName>
    </submittedName>
</protein>
<comment type="caution">
    <text evidence="1">The sequence shown here is derived from an EMBL/GenBank/DDBJ whole genome shotgun (WGS) entry which is preliminary data.</text>
</comment>
<dbReference type="AlphaFoldDB" id="A0AAV0QAB1"/>
<reference evidence="1" key="1">
    <citation type="submission" date="2022-08" db="EMBL/GenBank/DDBJ databases">
        <authorList>
            <person name="Gutierrez-Valencia J."/>
        </authorList>
    </citation>
    <scope>NUCLEOTIDE SEQUENCE</scope>
</reference>